<keyword evidence="6" id="KW-1185">Reference proteome</keyword>
<protein>
    <submittedName>
        <fullName evidence="2">Uncharacterized protein</fullName>
    </submittedName>
</protein>
<evidence type="ECO:0000313" key="5">
    <source>
        <dbReference type="Proteomes" id="UP000186108"/>
    </source>
</evidence>
<dbReference type="Proteomes" id="UP001066327">
    <property type="component" value="Unassembled WGS sequence"/>
</dbReference>
<reference evidence="4" key="3">
    <citation type="submission" date="2023-07" db="EMBL/GenBank/DDBJ databases">
        <title>Genomic analysis of Rhodococcus opacus VOC-14 with glycol ethers degradation activity.</title>
        <authorList>
            <person name="Narkevich D.A."/>
            <person name="Hlushen A.M."/>
            <person name="Akhremchuk A.E."/>
            <person name="Sikolenko M.A."/>
            <person name="Valentovich L.N."/>
        </authorList>
    </citation>
    <scope>NUCLEOTIDE SEQUENCE</scope>
    <source>
        <strain evidence="4">VOC-14</strain>
    </source>
</reference>
<evidence type="ECO:0000313" key="3">
    <source>
        <dbReference type="EMBL" id="MCZ4588482.1"/>
    </source>
</evidence>
<dbReference type="EMBL" id="CP130953">
    <property type="protein sequence ID" value="WLF45360.1"/>
    <property type="molecule type" value="Genomic_DNA"/>
</dbReference>
<evidence type="ECO:0000313" key="6">
    <source>
        <dbReference type="Proteomes" id="UP001066327"/>
    </source>
</evidence>
<evidence type="ECO:0000256" key="1">
    <source>
        <dbReference type="SAM" id="MobiDB-lite"/>
    </source>
</evidence>
<accession>A0A1B1KAE7</accession>
<feature type="region of interest" description="Disordered" evidence="1">
    <location>
        <begin position="1"/>
        <end position="46"/>
    </location>
</feature>
<dbReference type="Proteomes" id="UP001231166">
    <property type="component" value="Chromosome"/>
</dbReference>
<dbReference type="EMBL" id="CP009111">
    <property type="protein sequence ID" value="ANS29556.1"/>
    <property type="molecule type" value="Genomic_DNA"/>
</dbReference>
<organism evidence="2 5">
    <name type="scientific">Rhodococcus opacus</name>
    <name type="common">Nocardia opaca</name>
    <dbReference type="NCBI Taxonomy" id="37919"/>
    <lineage>
        <taxon>Bacteria</taxon>
        <taxon>Bacillati</taxon>
        <taxon>Actinomycetota</taxon>
        <taxon>Actinomycetes</taxon>
        <taxon>Mycobacteriales</taxon>
        <taxon>Nocardiaceae</taxon>
        <taxon>Rhodococcus</taxon>
    </lineage>
</organism>
<dbReference type="RefSeq" id="WP_155756001.1">
    <property type="nucleotide sequence ID" value="NZ_CAJUXZ010000001.1"/>
</dbReference>
<name>A0A1B1KAE7_RHOOP</name>
<dbReference type="PATRIC" id="fig|37919.13.peg.5149"/>
<dbReference type="Proteomes" id="UP000186108">
    <property type="component" value="Chromosome"/>
</dbReference>
<sequence length="46" mass="4861">MRALPAAHAPRLQPSRTGAASSFPAGRQGECGIMPAPKTYRSTRHA</sequence>
<evidence type="ECO:0000313" key="4">
    <source>
        <dbReference type="EMBL" id="WLF45360.1"/>
    </source>
</evidence>
<proteinExistence type="predicted"/>
<dbReference type="EMBL" id="JAPWIS010000022">
    <property type="protein sequence ID" value="MCZ4588482.1"/>
    <property type="molecule type" value="Genomic_DNA"/>
</dbReference>
<reference evidence="2 5" key="1">
    <citation type="submission" date="2014-07" db="EMBL/GenBank/DDBJ databases">
        <authorList>
            <person name="Zhang J.E."/>
            <person name="Yang H."/>
            <person name="Guo J."/>
            <person name="Deng Z."/>
            <person name="Luo H."/>
            <person name="Luo M."/>
            <person name="Zhao B."/>
        </authorList>
    </citation>
    <scope>NUCLEOTIDE SEQUENCE [LARGE SCALE GENOMIC DNA]</scope>
    <source>
        <strain evidence="2 5">1CP</strain>
    </source>
</reference>
<reference evidence="3" key="2">
    <citation type="submission" date="2022-12" db="EMBL/GenBank/DDBJ databases">
        <authorList>
            <person name="Krivoruchko A.V."/>
            <person name="Elkin A."/>
        </authorList>
    </citation>
    <scope>NUCLEOTIDE SEQUENCE</scope>
    <source>
        <strain evidence="3">IEGM 249</strain>
    </source>
</reference>
<dbReference type="AlphaFoldDB" id="A0A1B1KAE7"/>
<gene>
    <name evidence="3" type="ORF">O4328_33280</name>
    <name evidence="4" type="ORF">Q5707_26110</name>
    <name evidence="2" type="ORF">R1CP_24465</name>
</gene>
<evidence type="ECO:0000313" key="2">
    <source>
        <dbReference type="EMBL" id="ANS29556.1"/>
    </source>
</evidence>